<proteinExistence type="predicted"/>
<keyword evidence="1 2" id="KW-0238">DNA-binding</keyword>
<evidence type="ECO:0000313" key="4">
    <source>
        <dbReference type="Proteomes" id="UP001596066"/>
    </source>
</evidence>
<evidence type="ECO:0000313" key="3">
    <source>
        <dbReference type="EMBL" id="MFC5641385.1"/>
    </source>
</evidence>
<name>A0ABW0V6B0_9ACTN</name>
<dbReference type="RefSeq" id="WP_346143467.1">
    <property type="nucleotide sequence ID" value="NZ_BAAAUA010000013.1"/>
</dbReference>
<gene>
    <name evidence="3" type="ORF">ACFPZF_08415</name>
</gene>
<protein>
    <submittedName>
        <fullName evidence="3">Single-stranded DNA-binding protein</fullName>
    </submittedName>
</protein>
<keyword evidence="4" id="KW-1185">Reference proteome</keyword>
<accession>A0ABW0V6B0</accession>
<sequence length="120" mass="12905">MGTQMWIGRIGSSPELHRMPGSPVQNVTFTLEERPALAERGKRRAAAAAPLLLRCVAWRGLAQLIADTFRTGDRVIVIGTLRQRPGRATAAVELEVSDIGALLHEGAPFTRAPATPAEPD</sequence>
<comment type="caution">
    <text evidence="3">The sequence shown here is derived from an EMBL/GenBank/DDBJ whole genome shotgun (WGS) entry which is preliminary data.</text>
</comment>
<dbReference type="Proteomes" id="UP001596066">
    <property type="component" value="Unassembled WGS sequence"/>
</dbReference>
<dbReference type="Pfam" id="PF00436">
    <property type="entry name" value="SSB"/>
    <property type="match status" value="1"/>
</dbReference>
<evidence type="ECO:0000256" key="1">
    <source>
        <dbReference type="ARBA" id="ARBA00023125"/>
    </source>
</evidence>
<dbReference type="EMBL" id="JBHSOC010000011">
    <property type="protein sequence ID" value="MFC5641385.1"/>
    <property type="molecule type" value="Genomic_DNA"/>
</dbReference>
<dbReference type="SUPFAM" id="SSF50249">
    <property type="entry name" value="Nucleic acid-binding proteins"/>
    <property type="match status" value="1"/>
</dbReference>
<organism evidence="3 4">
    <name type="scientific">Kitasatospora cinereorecta</name>
    <dbReference type="NCBI Taxonomy" id="285560"/>
    <lineage>
        <taxon>Bacteria</taxon>
        <taxon>Bacillati</taxon>
        <taxon>Actinomycetota</taxon>
        <taxon>Actinomycetes</taxon>
        <taxon>Kitasatosporales</taxon>
        <taxon>Streptomycetaceae</taxon>
        <taxon>Kitasatospora</taxon>
    </lineage>
</organism>
<dbReference type="GO" id="GO:0003677">
    <property type="term" value="F:DNA binding"/>
    <property type="evidence" value="ECO:0007669"/>
    <property type="project" value="UniProtKB-KW"/>
</dbReference>
<dbReference type="InterPro" id="IPR012340">
    <property type="entry name" value="NA-bd_OB-fold"/>
</dbReference>
<reference evidence="4" key="1">
    <citation type="journal article" date="2019" name="Int. J. Syst. Evol. Microbiol.">
        <title>The Global Catalogue of Microorganisms (GCM) 10K type strain sequencing project: providing services to taxonomists for standard genome sequencing and annotation.</title>
        <authorList>
            <consortium name="The Broad Institute Genomics Platform"/>
            <consortium name="The Broad Institute Genome Sequencing Center for Infectious Disease"/>
            <person name="Wu L."/>
            <person name="Ma J."/>
        </authorList>
    </citation>
    <scope>NUCLEOTIDE SEQUENCE [LARGE SCALE GENOMIC DNA]</scope>
    <source>
        <strain evidence="4">CGMCC 4.1622</strain>
    </source>
</reference>
<dbReference type="PROSITE" id="PS50935">
    <property type="entry name" value="SSB"/>
    <property type="match status" value="1"/>
</dbReference>
<evidence type="ECO:0000256" key="2">
    <source>
        <dbReference type="PROSITE-ProRule" id="PRU00252"/>
    </source>
</evidence>
<dbReference type="InterPro" id="IPR000424">
    <property type="entry name" value="Primosome_PriB/ssb"/>
</dbReference>
<dbReference type="Gene3D" id="2.40.50.140">
    <property type="entry name" value="Nucleic acid-binding proteins"/>
    <property type="match status" value="1"/>
</dbReference>